<protein>
    <recommendedName>
        <fullName evidence="10">medium-chain acyl-CoA ligase</fullName>
        <ecNumber evidence="10">6.2.1.2</ecNumber>
    </recommendedName>
</protein>
<organism evidence="14 15">
    <name type="scientific">Trichonephila inaurata madagascariensis</name>
    <dbReference type="NCBI Taxonomy" id="2747483"/>
    <lineage>
        <taxon>Eukaryota</taxon>
        <taxon>Metazoa</taxon>
        <taxon>Ecdysozoa</taxon>
        <taxon>Arthropoda</taxon>
        <taxon>Chelicerata</taxon>
        <taxon>Arachnida</taxon>
        <taxon>Araneae</taxon>
        <taxon>Araneomorphae</taxon>
        <taxon>Entelegynae</taxon>
        <taxon>Araneoidea</taxon>
        <taxon>Nephilidae</taxon>
        <taxon>Trichonephila</taxon>
        <taxon>Trichonephila inaurata</taxon>
    </lineage>
</organism>
<dbReference type="InterPro" id="IPR000873">
    <property type="entry name" value="AMP-dep_synth/lig_dom"/>
</dbReference>
<evidence type="ECO:0000313" key="15">
    <source>
        <dbReference type="Proteomes" id="UP000886998"/>
    </source>
</evidence>
<keyword evidence="6" id="KW-0067">ATP-binding</keyword>
<dbReference type="InterPro" id="IPR045851">
    <property type="entry name" value="AMP-bd_C_sf"/>
</dbReference>
<name>A0A8X6XL75_9ARAC</name>
<evidence type="ECO:0000259" key="13">
    <source>
        <dbReference type="Pfam" id="PF13193"/>
    </source>
</evidence>
<dbReference type="PANTHER" id="PTHR43605:SF10">
    <property type="entry name" value="ACYL-COA SYNTHETASE MEDIUM CHAIN FAMILY MEMBER 3"/>
    <property type="match status" value="1"/>
</dbReference>
<comment type="caution">
    <text evidence="14">The sequence shown here is derived from an EMBL/GenBank/DDBJ whole genome shotgun (WGS) entry which is preliminary data.</text>
</comment>
<dbReference type="FunFam" id="3.40.50.12780:FF:000007">
    <property type="entry name" value="Acyl-coenzyme A synthetase ACSM2A, mitochondrial"/>
    <property type="match status" value="1"/>
</dbReference>
<dbReference type="InterPro" id="IPR025110">
    <property type="entry name" value="AMP-bd_C"/>
</dbReference>
<dbReference type="FunFam" id="3.30.300.30:FF:000005">
    <property type="entry name" value="Acyl-coenzyme A synthetase ACSM5, mitochondrial"/>
    <property type="match status" value="1"/>
</dbReference>
<dbReference type="EMBL" id="BMAV01010693">
    <property type="protein sequence ID" value="GFY55987.1"/>
    <property type="molecule type" value="Genomic_DNA"/>
</dbReference>
<dbReference type="GO" id="GO:0046872">
    <property type="term" value="F:metal ion binding"/>
    <property type="evidence" value="ECO:0007669"/>
    <property type="project" value="UniProtKB-KW"/>
</dbReference>
<feature type="domain" description="AMP-binding enzyme C-terminal" evidence="13">
    <location>
        <begin position="500"/>
        <end position="577"/>
    </location>
</feature>
<dbReference type="SUPFAM" id="SSF56801">
    <property type="entry name" value="Acetyl-CoA synthetase-like"/>
    <property type="match status" value="1"/>
</dbReference>
<dbReference type="PROSITE" id="PS00455">
    <property type="entry name" value="AMP_BINDING"/>
    <property type="match status" value="1"/>
</dbReference>
<reference evidence="14" key="1">
    <citation type="submission" date="2020-08" db="EMBL/GenBank/DDBJ databases">
        <title>Multicomponent nature underlies the extraordinary mechanical properties of spider dragline silk.</title>
        <authorList>
            <person name="Kono N."/>
            <person name="Nakamura H."/>
            <person name="Mori M."/>
            <person name="Yoshida Y."/>
            <person name="Ohtoshi R."/>
            <person name="Malay A.D."/>
            <person name="Moran D.A.P."/>
            <person name="Tomita M."/>
            <person name="Numata K."/>
            <person name="Arakawa K."/>
        </authorList>
    </citation>
    <scope>NUCLEOTIDE SEQUENCE</scope>
</reference>
<dbReference type="InterPro" id="IPR051087">
    <property type="entry name" value="Mitochondrial_ACSM"/>
</dbReference>
<dbReference type="Pfam" id="PF00501">
    <property type="entry name" value="AMP-binding"/>
    <property type="match status" value="1"/>
</dbReference>
<keyword evidence="7" id="KW-0460">Magnesium</keyword>
<keyword evidence="5" id="KW-0547">Nucleotide-binding</keyword>
<evidence type="ECO:0000256" key="3">
    <source>
        <dbReference type="ARBA" id="ARBA00022598"/>
    </source>
</evidence>
<keyword evidence="3" id="KW-0436">Ligase</keyword>
<comment type="subcellular location">
    <subcellularLocation>
        <location evidence="1">Mitochondrion</location>
    </subcellularLocation>
</comment>
<evidence type="ECO:0000256" key="6">
    <source>
        <dbReference type="ARBA" id="ARBA00022840"/>
    </source>
</evidence>
<dbReference type="GO" id="GO:0005759">
    <property type="term" value="C:mitochondrial matrix"/>
    <property type="evidence" value="ECO:0007669"/>
    <property type="project" value="TreeGrafter"/>
</dbReference>
<dbReference type="Pfam" id="PF13193">
    <property type="entry name" value="AMP-binding_C"/>
    <property type="match status" value="1"/>
</dbReference>
<dbReference type="GO" id="GO:0006637">
    <property type="term" value="P:acyl-CoA metabolic process"/>
    <property type="evidence" value="ECO:0007669"/>
    <property type="project" value="TreeGrafter"/>
</dbReference>
<keyword evidence="4" id="KW-0479">Metal-binding</keyword>
<sequence>MKLKAISCVFYRLKNSCFVYGKILCSNRSSSKLPFRSLSSVSRSGFNDYYKERLSFNVEVPEKFNFASDVIDVWARKERAGERKKTVPAFWFVFENGKELKWDFQTLEYETKRVANMLQEKCGIKQGDNVMVMLPKIPEFWLVNIAAIRIGAVLSPASMMLTVKDLSYRFPSFKPTCMIAHDSVVDLIDQVSSPFAPKTKVIVSESEKRKEGWLDFHRLQKNVSANHKCAETKSDESMMVFFTSGTTGFPKMAEHSHASYGLGHLSTSKHWHDLASDCILWNLSDTGWAKTAYGTIFSPWLAGSCVFIHEMPRFSTSVTLQTLAKYPIDTFCAPPTAFRALVQENLNAYEFPKLEHCVSGGEALNPEVLKSWQDGTGLKIYEGYGQTEMVIAIGTFRCIEHKPGSLGKPAPTLDIVILDENENELGPGITGEIALKKRNGKIFGLFLGYKDDPEKTKKALTENYFHTGDLAYYDEDGYFWFVGRNDDIINSAGYRIGPFEVESAIMEHPDVVEVAVTSSPDEKRGEVVKAFVVLKDYPESEELKSELIKELQEHTKRTTAPYKYPRKIEFVKELPKTLFFQSEFVPRDMDRKQRTQFVLCYAEFKSIVAVQRERHSSDLEEKAPDDKDWNR</sequence>
<evidence type="ECO:0000256" key="1">
    <source>
        <dbReference type="ARBA" id="ARBA00004173"/>
    </source>
</evidence>
<keyword evidence="8" id="KW-0443">Lipid metabolism</keyword>
<dbReference type="GO" id="GO:0006633">
    <property type="term" value="P:fatty acid biosynthetic process"/>
    <property type="evidence" value="ECO:0007669"/>
    <property type="project" value="TreeGrafter"/>
</dbReference>
<proteinExistence type="inferred from homology"/>
<evidence type="ECO:0000256" key="2">
    <source>
        <dbReference type="ARBA" id="ARBA00006432"/>
    </source>
</evidence>
<dbReference type="Proteomes" id="UP000886998">
    <property type="component" value="Unassembled WGS sequence"/>
</dbReference>
<evidence type="ECO:0000256" key="7">
    <source>
        <dbReference type="ARBA" id="ARBA00022842"/>
    </source>
</evidence>
<dbReference type="InterPro" id="IPR020845">
    <property type="entry name" value="AMP-binding_CS"/>
</dbReference>
<dbReference type="Gene3D" id="3.30.300.30">
    <property type="match status" value="1"/>
</dbReference>
<dbReference type="PANTHER" id="PTHR43605">
    <property type="entry name" value="ACYL-COENZYME A SYNTHETASE"/>
    <property type="match status" value="1"/>
</dbReference>
<evidence type="ECO:0000256" key="10">
    <source>
        <dbReference type="ARBA" id="ARBA00039009"/>
    </source>
</evidence>
<evidence type="ECO:0000256" key="5">
    <source>
        <dbReference type="ARBA" id="ARBA00022741"/>
    </source>
</evidence>
<keyword evidence="15" id="KW-1185">Reference proteome</keyword>
<dbReference type="OrthoDB" id="6614653at2759"/>
<feature type="domain" description="AMP-dependent synthetase/ligase" evidence="12">
    <location>
        <begin position="80"/>
        <end position="438"/>
    </location>
</feature>
<accession>A0A8X6XL75</accession>
<comment type="similarity">
    <text evidence="2">Belongs to the ATP-dependent AMP-binding enzyme family.</text>
</comment>
<dbReference type="GO" id="GO:0004321">
    <property type="term" value="F:fatty-acyl-CoA synthase activity"/>
    <property type="evidence" value="ECO:0007669"/>
    <property type="project" value="TreeGrafter"/>
</dbReference>
<dbReference type="Gene3D" id="3.40.50.12780">
    <property type="entry name" value="N-terminal domain of ligase-like"/>
    <property type="match status" value="1"/>
</dbReference>
<keyword evidence="9" id="KW-0496">Mitochondrion</keyword>
<evidence type="ECO:0000256" key="11">
    <source>
        <dbReference type="ARBA" id="ARBA00048477"/>
    </source>
</evidence>
<dbReference type="GO" id="GO:0031956">
    <property type="term" value="F:medium-chain fatty acid-CoA ligase activity"/>
    <property type="evidence" value="ECO:0007669"/>
    <property type="project" value="UniProtKB-EC"/>
</dbReference>
<dbReference type="InterPro" id="IPR042099">
    <property type="entry name" value="ANL_N_sf"/>
</dbReference>
<evidence type="ECO:0000256" key="9">
    <source>
        <dbReference type="ARBA" id="ARBA00023128"/>
    </source>
</evidence>
<evidence type="ECO:0000256" key="8">
    <source>
        <dbReference type="ARBA" id="ARBA00023098"/>
    </source>
</evidence>
<evidence type="ECO:0000256" key="4">
    <source>
        <dbReference type="ARBA" id="ARBA00022723"/>
    </source>
</evidence>
<dbReference type="EC" id="6.2.1.2" evidence="10"/>
<evidence type="ECO:0000313" key="14">
    <source>
        <dbReference type="EMBL" id="GFY55987.1"/>
    </source>
</evidence>
<dbReference type="AlphaFoldDB" id="A0A8X6XL75"/>
<dbReference type="GO" id="GO:0005524">
    <property type="term" value="F:ATP binding"/>
    <property type="evidence" value="ECO:0007669"/>
    <property type="project" value="UniProtKB-KW"/>
</dbReference>
<comment type="catalytic activity">
    <reaction evidence="11">
        <text>a medium-chain fatty acid + ATP + CoA = a medium-chain fatty acyl-CoA + AMP + diphosphate</text>
        <dbReference type="Rhea" id="RHEA:48340"/>
        <dbReference type="ChEBI" id="CHEBI:30616"/>
        <dbReference type="ChEBI" id="CHEBI:33019"/>
        <dbReference type="ChEBI" id="CHEBI:57287"/>
        <dbReference type="ChEBI" id="CHEBI:59558"/>
        <dbReference type="ChEBI" id="CHEBI:90546"/>
        <dbReference type="ChEBI" id="CHEBI:456215"/>
        <dbReference type="EC" id="6.2.1.2"/>
    </reaction>
    <physiologicalReaction direction="left-to-right" evidence="11">
        <dbReference type="Rhea" id="RHEA:48341"/>
    </physiologicalReaction>
</comment>
<gene>
    <name evidence="14" type="primary">Acsm3</name>
    <name evidence="14" type="ORF">TNIN_288241</name>
</gene>
<evidence type="ECO:0000259" key="12">
    <source>
        <dbReference type="Pfam" id="PF00501"/>
    </source>
</evidence>